<dbReference type="EMBL" id="CP116346">
    <property type="protein sequence ID" value="WIT13942.1"/>
    <property type="molecule type" value="Genomic_DNA"/>
</dbReference>
<keyword evidence="4" id="KW-1185">Reference proteome</keyword>
<dbReference type="SUPFAM" id="SSF47226">
    <property type="entry name" value="Histidine-containing phosphotransfer domain, HPT domain"/>
    <property type="match status" value="1"/>
</dbReference>
<dbReference type="KEGG" id="pais:PFX98_10035"/>
<dbReference type="GO" id="GO:0004672">
    <property type="term" value="F:protein kinase activity"/>
    <property type="evidence" value="ECO:0007669"/>
    <property type="project" value="UniProtKB-ARBA"/>
</dbReference>
<protein>
    <submittedName>
        <fullName evidence="3">Hpt domain-containing protein</fullName>
    </submittedName>
</protein>
<evidence type="ECO:0000256" key="1">
    <source>
        <dbReference type="ARBA" id="ARBA00023012"/>
    </source>
</evidence>
<reference evidence="3" key="1">
    <citation type="submission" date="2023-01" db="EMBL/GenBank/DDBJ databases">
        <title>Whole genome sequence of Paucibacter sp. S2-9 isolated from pond sediment.</title>
        <authorList>
            <person name="Jung J.Y."/>
        </authorList>
    </citation>
    <scope>NUCLEOTIDE SEQUENCE</scope>
    <source>
        <strain evidence="3">S2-9</strain>
    </source>
</reference>
<dbReference type="AlphaFoldDB" id="A0AA95SPP5"/>
<dbReference type="InterPro" id="IPR008207">
    <property type="entry name" value="Sig_transdc_His_kin_Hpt_dom"/>
</dbReference>
<name>A0AA95SPP5_9BURK</name>
<dbReference type="Proteomes" id="UP001177769">
    <property type="component" value="Chromosome"/>
</dbReference>
<organism evidence="3 4">
    <name type="scientific">Paucibacter sediminis</name>
    <dbReference type="NCBI Taxonomy" id="3019553"/>
    <lineage>
        <taxon>Bacteria</taxon>
        <taxon>Pseudomonadati</taxon>
        <taxon>Pseudomonadota</taxon>
        <taxon>Betaproteobacteria</taxon>
        <taxon>Burkholderiales</taxon>
        <taxon>Sphaerotilaceae</taxon>
        <taxon>Roseateles</taxon>
    </lineage>
</organism>
<gene>
    <name evidence="3" type="ORF">PFX98_10035</name>
</gene>
<evidence type="ECO:0000259" key="2">
    <source>
        <dbReference type="Pfam" id="PF01627"/>
    </source>
</evidence>
<dbReference type="RefSeq" id="WP_285235062.1">
    <property type="nucleotide sequence ID" value="NZ_CP116346.1"/>
</dbReference>
<dbReference type="GO" id="GO:0000160">
    <property type="term" value="P:phosphorelay signal transduction system"/>
    <property type="evidence" value="ECO:0007669"/>
    <property type="project" value="UniProtKB-KW"/>
</dbReference>
<feature type="domain" description="HPt" evidence="2">
    <location>
        <begin position="38"/>
        <end position="105"/>
    </location>
</feature>
<dbReference type="Gene3D" id="1.20.120.160">
    <property type="entry name" value="HPT domain"/>
    <property type="match status" value="1"/>
</dbReference>
<dbReference type="InterPro" id="IPR036641">
    <property type="entry name" value="HPT_dom_sf"/>
</dbReference>
<keyword evidence="1" id="KW-0902">Two-component regulatory system</keyword>
<evidence type="ECO:0000313" key="4">
    <source>
        <dbReference type="Proteomes" id="UP001177769"/>
    </source>
</evidence>
<sequence length="120" mass="12843">MTTNTDTLCVDTGLRRCFGKASLYRQLLQRYLSQHATMPEQLADMYAREPALAARQAHSLISTAGSLGALGLCQLAAALEAAIEQGQMERTLALMQALALEHNALCVAAGRYLSAPHASP</sequence>
<accession>A0AA95SPP5</accession>
<evidence type="ECO:0000313" key="3">
    <source>
        <dbReference type="EMBL" id="WIT13942.1"/>
    </source>
</evidence>
<proteinExistence type="predicted"/>
<dbReference type="Pfam" id="PF01627">
    <property type="entry name" value="Hpt"/>
    <property type="match status" value="1"/>
</dbReference>